<dbReference type="EMBL" id="CAJHJT010000012">
    <property type="protein sequence ID" value="CAD6999455.1"/>
    <property type="molecule type" value="Genomic_DNA"/>
</dbReference>
<feature type="region of interest" description="Disordered" evidence="1">
    <location>
        <begin position="63"/>
        <end position="85"/>
    </location>
</feature>
<gene>
    <name evidence="2" type="ORF">CCAP1982_LOCUS7979</name>
</gene>
<feature type="compositionally biased region" description="Low complexity" evidence="1">
    <location>
        <begin position="63"/>
        <end position="72"/>
    </location>
</feature>
<evidence type="ECO:0000313" key="2">
    <source>
        <dbReference type="EMBL" id="CAD6999455.1"/>
    </source>
</evidence>
<organism evidence="2 3">
    <name type="scientific">Ceratitis capitata</name>
    <name type="common">Mediterranean fruit fly</name>
    <name type="synonym">Tephritis capitata</name>
    <dbReference type="NCBI Taxonomy" id="7213"/>
    <lineage>
        <taxon>Eukaryota</taxon>
        <taxon>Metazoa</taxon>
        <taxon>Ecdysozoa</taxon>
        <taxon>Arthropoda</taxon>
        <taxon>Hexapoda</taxon>
        <taxon>Insecta</taxon>
        <taxon>Pterygota</taxon>
        <taxon>Neoptera</taxon>
        <taxon>Endopterygota</taxon>
        <taxon>Diptera</taxon>
        <taxon>Brachycera</taxon>
        <taxon>Muscomorpha</taxon>
        <taxon>Tephritoidea</taxon>
        <taxon>Tephritidae</taxon>
        <taxon>Ceratitis</taxon>
        <taxon>Ceratitis</taxon>
    </lineage>
</organism>
<dbReference type="AlphaFoldDB" id="A0A811UNR0"/>
<accession>A0A811UNR0</accession>
<protein>
    <submittedName>
        <fullName evidence="2">(Mediterranean fruit fly) hypothetical protein</fullName>
    </submittedName>
</protein>
<evidence type="ECO:0000256" key="1">
    <source>
        <dbReference type="SAM" id="MobiDB-lite"/>
    </source>
</evidence>
<proteinExistence type="predicted"/>
<feature type="region of interest" description="Disordered" evidence="1">
    <location>
        <begin position="1"/>
        <end position="29"/>
    </location>
</feature>
<sequence>MLSKVYTTIQQQQRPLKQPHKRISNTNHSKNNCCKCSNNNTLTHLLLSSRLSNINPMENDVLQQQQQQQQQQHTPLQRAQHAQRGCRRTAATTLTSSKQRSSSGCKKYRRAKLLDDAISCCNDNSSNIGKPYLPAFTPTTATATVEETTKAFSESASSATHNGSTQRRRRSTAYCNLVAASSPAHLSTVLATVFGICRALSLPLCLLLLLRLTPAVRCLAVGVETANANITDLGSPGE</sequence>
<comment type="caution">
    <text evidence="2">The sequence shown here is derived from an EMBL/GenBank/DDBJ whole genome shotgun (WGS) entry which is preliminary data.</text>
</comment>
<reference evidence="2" key="1">
    <citation type="submission" date="2020-11" db="EMBL/GenBank/DDBJ databases">
        <authorList>
            <person name="Whitehead M."/>
        </authorList>
    </citation>
    <scope>NUCLEOTIDE SEQUENCE</scope>
    <source>
        <strain evidence="2">EGII</strain>
    </source>
</reference>
<dbReference type="Proteomes" id="UP000606786">
    <property type="component" value="Unassembled WGS sequence"/>
</dbReference>
<feature type="compositionally biased region" description="Polar residues" evidence="1">
    <location>
        <begin position="1"/>
        <end position="15"/>
    </location>
</feature>
<keyword evidence="3" id="KW-1185">Reference proteome</keyword>
<evidence type="ECO:0000313" key="3">
    <source>
        <dbReference type="Proteomes" id="UP000606786"/>
    </source>
</evidence>
<name>A0A811UNR0_CERCA</name>